<reference evidence="1" key="1">
    <citation type="submission" date="2023-10" db="EMBL/GenBank/DDBJ databases">
        <authorList>
            <person name="Rodriguez Cubillos JULIANA M."/>
            <person name="De Vega J."/>
        </authorList>
    </citation>
    <scope>NUCLEOTIDE SEQUENCE</scope>
</reference>
<dbReference type="EMBL" id="CASHSV030000034">
    <property type="protein sequence ID" value="CAJ2642838.1"/>
    <property type="molecule type" value="Genomic_DNA"/>
</dbReference>
<proteinExistence type="predicted"/>
<name>A0ACB0JFT4_TRIPR</name>
<keyword evidence="2" id="KW-1185">Reference proteome</keyword>
<evidence type="ECO:0000313" key="1">
    <source>
        <dbReference type="EMBL" id="CAJ2642838.1"/>
    </source>
</evidence>
<gene>
    <name evidence="1" type="ORF">MILVUS5_LOCUS12227</name>
</gene>
<evidence type="ECO:0000313" key="2">
    <source>
        <dbReference type="Proteomes" id="UP001177021"/>
    </source>
</evidence>
<sequence>MFEIFPEIGSLDANQGRLLVEIDYMLAYSSGEASLRLLWKFGLLGILFPFQAAYFTHHGFRRRDKRTNMLLVSGNFMLLRRVFKNMLVTLHMIPAYDFHIEYAIWQVHFVPLDNALMPVRPLLTRTYLLAG</sequence>
<protein>
    <submittedName>
        <fullName evidence="1">Uncharacterized protein</fullName>
    </submittedName>
</protein>
<organism evidence="1 2">
    <name type="scientific">Trifolium pratense</name>
    <name type="common">Red clover</name>
    <dbReference type="NCBI Taxonomy" id="57577"/>
    <lineage>
        <taxon>Eukaryota</taxon>
        <taxon>Viridiplantae</taxon>
        <taxon>Streptophyta</taxon>
        <taxon>Embryophyta</taxon>
        <taxon>Tracheophyta</taxon>
        <taxon>Spermatophyta</taxon>
        <taxon>Magnoliopsida</taxon>
        <taxon>eudicotyledons</taxon>
        <taxon>Gunneridae</taxon>
        <taxon>Pentapetalae</taxon>
        <taxon>rosids</taxon>
        <taxon>fabids</taxon>
        <taxon>Fabales</taxon>
        <taxon>Fabaceae</taxon>
        <taxon>Papilionoideae</taxon>
        <taxon>50 kb inversion clade</taxon>
        <taxon>NPAAA clade</taxon>
        <taxon>Hologalegina</taxon>
        <taxon>IRL clade</taxon>
        <taxon>Trifolieae</taxon>
        <taxon>Trifolium</taxon>
    </lineage>
</organism>
<dbReference type="Proteomes" id="UP001177021">
    <property type="component" value="Unassembled WGS sequence"/>
</dbReference>
<comment type="caution">
    <text evidence="1">The sequence shown here is derived from an EMBL/GenBank/DDBJ whole genome shotgun (WGS) entry which is preliminary data.</text>
</comment>
<accession>A0ACB0JFT4</accession>